<dbReference type="InterPro" id="IPR046342">
    <property type="entry name" value="CBS_dom_sf"/>
</dbReference>
<accession>A0A1I8FT48</accession>
<keyword evidence="4 9" id="KW-1133">Transmembrane helix</keyword>
<feature type="compositionally biased region" description="Basic and acidic residues" evidence="10">
    <location>
        <begin position="1"/>
        <end position="11"/>
    </location>
</feature>
<feature type="transmembrane region" description="Helical" evidence="9">
    <location>
        <begin position="491"/>
        <end position="510"/>
    </location>
</feature>
<keyword evidence="3 9" id="KW-0812">Transmembrane</keyword>
<dbReference type="AlphaFoldDB" id="A0A1I8FT48"/>
<evidence type="ECO:0000256" key="1">
    <source>
        <dbReference type="ARBA" id="ARBA00004337"/>
    </source>
</evidence>
<name>A0A1I8FT48_9PLAT</name>
<evidence type="ECO:0000256" key="8">
    <source>
        <dbReference type="PROSITE-ProRule" id="PRU00703"/>
    </source>
</evidence>
<dbReference type="WBParaSite" id="maker-unitig_8697-snap-gene-0.2-mRNA-1">
    <property type="protein sequence ID" value="maker-unitig_8697-snap-gene-0.2-mRNA-1"/>
    <property type="gene ID" value="maker-unitig_8697-snap-gene-0.2"/>
</dbReference>
<keyword evidence="2 9" id="KW-0813">Transport</keyword>
<comment type="subcellular location">
    <subcellularLocation>
        <location evidence="1">Endosome membrane</location>
        <topology evidence="1">Multi-pass membrane protein</topology>
    </subcellularLocation>
    <subcellularLocation>
        <location evidence="9">Membrane</location>
        <topology evidence="9">Multi-pass membrane protein</topology>
    </subcellularLocation>
</comment>
<sequence length="759" mass="81803">TEDSSSRETDALVHFLRGAPPTSGASQGQLDSLHQPSGAIHPASLPVTSLVSGANRNQHQSKPGGGNYSAFSEASSTAVAGAPAASGGPLGASDEEMIDLTPGQDNPFRDPFGAQSAALSQHRREAATAMGNLGGGRRRSSSGGDDFVDLGGANPIDANEAAGLAEGHYNDFETIDWLKDIGRHRKRHREILRRMKLSCRGKLVSLFDSFSGWLCVGLIAVAAGLVAGVCSHLARTWMSDPSGDGIWRRGVLWYTWAELVGDSNKDFGAYIFKYLLYILWSLLFALLAALLVKVFAPYACGSGIPEMKTILSGFVIRGYLGKWTLLIKSVGIMLAVSAGLNLGKEGPMVHMAACCGNIIAYLFPKYGRNEAKKREVLSAAAAAGVSIAFGAPLGGVLFSLEEASYYFPLKTLWRSFFCSMVAASVLKLVNPFGNDHLVLFYVEYRSTWSVIEIGPFILLGVIGGLFGAGFIRANVWICRIRKFGRLGRFPIAEVMLVTLVTALLAFPNTYTRMNTSRLIKLLFSKCGPEDEAELCDYKWNSTNDYSGSAPAGPMVATVFTFGIKVPSGLFIPSLAVGAIAGRVLGNVLEQVAVSRMDSFPFRLFCRAGQPCINSGLYAMIGAAAALGGVTRMTLSLVAIMLELTGGLQYIVPLMIAAMTSKWVGDRLTKGGIYEEHIRLNGYPYLDNKEEFAHTTIAADVMHPRRGEAQLQLLYQDSMNVEDLETLMAASDVNGYPVVVSRDSHYLLGFVTRRDLMLAL</sequence>
<feature type="transmembrane region" description="Helical" evidence="9">
    <location>
        <begin position="320"/>
        <end position="342"/>
    </location>
</feature>
<comment type="caution">
    <text evidence="9">Lacks conserved residue(s) required for the propagation of feature annotation.</text>
</comment>
<evidence type="ECO:0000256" key="4">
    <source>
        <dbReference type="ARBA" id="ARBA00022989"/>
    </source>
</evidence>
<dbReference type="FunFam" id="1.10.3080.10:FF:000011">
    <property type="entry name" value="Chloride channel protein"/>
    <property type="match status" value="1"/>
</dbReference>
<dbReference type="PRINTS" id="PR00762">
    <property type="entry name" value="CLCHANNEL"/>
</dbReference>
<dbReference type="PANTHER" id="PTHR45711:SF6">
    <property type="entry name" value="CHLORIDE CHANNEL PROTEIN"/>
    <property type="match status" value="1"/>
</dbReference>
<feature type="transmembrane region" description="Helical" evidence="9">
    <location>
        <begin position="647"/>
        <end position="664"/>
    </location>
</feature>
<evidence type="ECO:0000256" key="3">
    <source>
        <dbReference type="ARBA" id="ARBA00022692"/>
    </source>
</evidence>
<evidence type="ECO:0000313" key="13">
    <source>
        <dbReference type="WBParaSite" id="maker-unitig_8697-snap-gene-0.2-mRNA-1"/>
    </source>
</evidence>
<dbReference type="GO" id="GO:0005886">
    <property type="term" value="C:plasma membrane"/>
    <property type="evidence" value="ECO:0007669"/>
    <property type="project" value="TreeGrafter"/>
</dbReference>
<evidence type="ECO:0000256" key="6">
    <source>
        <dbReference type="ARBA" id="ARBA00023136"/>
    </source>
</evidence>
<dbReference type="InterPro" id="IPR001807">
    <property type="entry name" value="ClC"/>
</dbReference>
<dbReference type="SUPFAM" id="SSF54631">
    <property type="entry name" value="CBS-domain pair"/>
    <property type="match status" value="1"/>
</dbReference>
<feature type="region of interest" description="Disordered" evidence="10">
    <location>
        <begin position="1"/>
        <end position="150"/>
    </location>
</feature>
<dbReference type="PROSITE" id="PS51371">
    <property type="entry name" value="CBS"/>
    <property type="match status" value="1"/>
</dbReference>
<dbReference type="Gene3D" id="3.90.1280.20">
    <property type="match status" value="1"/>
</dbReference>
<feature type="compositionally biased region" description="Low complexity" evidence="10">
    <location>
        <begin position="74"/>
        <end position="87"/>
    </location>
</feature>
<feature type="domain" description="CBS" evidence="11">
    <location>
        <begin position="701"/>
        <end position="759"/>
    </location>
</feature>
<feature type="transmembrane region" description="Helical" evidence="9">
    <location>
        <begin position="274"/>
        <end position="299"/>
    </location>
</feature>
<feature type="transmembrane region" description="Helical" evidence="9">
    <location>
        <begin position="616"/>
        <end position="641"/>
    </location>
</feature>
<evidence type="ECO:0000256" key="5">
    <source>
        <dbReference type="ARBA" id="ARBA00023065"/>
    </source>
</evidence>
<evidence type="ECO:0000259" key="11">
    <source>
        <dbReference type="PROSITE" id="PS51371"/>
    </source>
</evidence>
<dbReference type="SUPFAM" id="SSF81340">
    <property type="entry name" value="Clc chloride channel"/>
    <property type="match status" value="1"/>
</dbReference>
<dbReference type="GO" id="GO:0005247">
    <property type="term" value="F:voltage-gated chloride channel activity"/>
    <property type="evidence" value="ECO:0007669"/>
    <property type="project" value="TreeGrafter"/>
</dbReference>
<evidence type="ECO:0000256" key="7">
    <source>
        <dbReference type="ARBA" id="ARBA00023214"/>
    </source>
</evidence>
<comment type="similarity">
    <text evidence="9">Belongs to the chloride channel (TC 2.A.49) family.</text>
</comment>
<keyword evidence="5 9" id="KW-0406">Ion transport</keyword>
<dbReference type="PANTHER" id="PTHR45711">
    <property type="entry name" value="CHLORIDE CHANNEL PROTEIN"/>
    <property type="match status" value="1"/>
</dbReference>
<dbReference type="GO" id="GO:0005794">
    <property type="term" value="C:Golgi apparatus"/>
    <property type="evidence" value="ECO:0007669"/>
    <property type="project" value="TreeGrafter"/>
</dbReference>
<dbReference type="GO" id="GO:0008021">
    <property type="term" value="C:synaptic vesicle"/>
    <property type="evidence" value="ECO:0007669"/>
    <property type="project" value="TreeGrafter"/>
</dbReference>
<feature type="transmembrane region" description="Helical" evidence="9">
    <location>
        <begin position="203"/>
        <end position="234"/>
    </location>
</feature>
<organism evidence="12 13">
    <name type="scientific">Macrostomum lignano</name>
    <dbReference type="NCBI Taxonomy" id="282301"/>
    <lineage>
        <taxon>Eukaryota</taxon>
        <taxon>Metazoa</taxon>
        <taxon>Spiralia</taxon>
        <taxon>Lophotrochozoa</taxon>
        <taxon>Platyhelminthes</taxon>
        <taxon>Rhabditophora</taxon>
        <taxon>Macrostomorpha</taxon>
        <taxon>Macrostomida</taxon>
        <taxon>Macrostomidae</taxon>
        <taxon>Macrostomum</taxon>
    </lineage>
</organism>
<evidence type="ECO:0000256" key="2">
    <source>
        <dbReference type="ARBA" id="ARBA00022448"/>
    </source>
</evidence>
<dbReference type="CDD" id="cd03684">
    <property type="entry name" value="ClC_3_like"/>
    <property type="match status" value="1"/>
</dbReference>
<keyword evidence="6 9" id="KW-0472">Membrane</keyword>
<evidence type="ECO:0000256" key="10">
    <source>
        <dbReference type="SAM" id="MobiDB-lite"/>
    </source>
</evidence>
<reference evidence="13" key="1">
    <citation type="submission" date="2016-11" db="UniProtKB">
        <authorList>
            <consortium name="WormBaseParasite"/>
        </authorList>
    </citation>
    <scope>IDENTIFICATION</scope>
</reference>
<dbReference type="Gene3D" id="1.10.3080.10">
    <property type="entry name" value="Clc chloride channel"/>
    <property type="match status" value="1"/>
</dbReference>
<dbReference type="GO" id="GO:0005769">
    <property type="term" value="C:early endosome"/>
    <property type="evidence" value="ECO:0007669"/>
    <property type="project" value="TreeGrafter"/>
</dbReference>
<proteinExistence type="inferred from homology"/>
<feature type="transmembrane region" description="Helical" evidence="9">
    <location>
        <begin position="376"/>
        <end position="400"/>
    </location>
</feature>
<dbReference type="InterPro" id="IPR000644">
    <property type="entry name" value="CBS_dom"/>
</dbReference>
<feature type="compositionally biased region" description="Polar residues" evidence="10">
    <location>
        <begin position="23"/>
        <end position="35"/>
    </location>
</feature>
<evidence type="ECO:0000256" key="9">
    <source>
        <dbReference type="RuleBase" id="RU361221"/>
    </source>
</evidence>
<dbReference type="Pfam" id="PF00654">
    <property type="entry name" value="Voltage_CLC"/>
    <property type="match status" value="1"/>
</dbReference>
<keyword evidence="12" id="KW-1185">Reference proteome</keyword>
<feature type="compositionally biased region" description="Polar residues" evidence="10">
    <location>
        <begin position="46"/>
        <end position="61"/>
    </location>
</feature>
<dbReference type="GO" id="GO:0010008">
    <property type="term" value="C:endosome membrane"/>
    <property type="evidence" value="ECO:0007669"/>
    <property type="project" value="UniProtKB-SubCell"/>
</dbReference>
<evidence type="ECO:0000313" key="12">
    <source>
        <dbReference type="Proteomes" id="UP000095280"/>
    </source>
</evidence>
<keyword evidence="7 9" id="KW-0868">Chloride</keyword>
<feature type="transmembrane region" description="Helical" evidence="9">
    <location>
        <begin position="450"/>
        <end position="471"/>
    </location>
</feature>
<keyword evidence="8" id="KW-0129">CBS domain</keyword>
<dbReference type="Proteomes" id="UP000095280">
    <property type="component" value="Unplaced"/>
</dbReference>
<feature type="transmembrane region" description="Helical" evidence="9">
    <location>
        <begin position="348"/>
        <end position="364"/>
    </location>
</feature>
<dbReference type="InterPro" id="IPR014743">
    <property type="entry name" value="Cl-channel_core"/>
</dbReference>
<protein>
    <recommendedName>
        <fullName evidence="9">Chloride channel protein</fullName>
    </recommendedName>
</protein>